<comment type="caution">
    <text evidence="2">The sequence shown here is derived from an EMBL/GenBank/DDBJ whole genome shotgun (WGS) entry which is preliminary data.</text>
</comment>
<dbReference type="CDD" id="cd00448">
    <property type="entry name" value="YjgF_YER057c_UK114_family"/>
    <property type="match status" value="1"/>
</dbReference>
<organism evidence="2 3">
    <name type="scientific">Yinghuangia aomiensis</name>
    <dbReference type="NCBI Taxonomy" id="676205"/>
    <lineage>
        <taxon>Bacteria</taxon>
        <taxon>Bacillati</taxon>
        <taxon>Actinomycetota</taxon>
        <taxon>Actinomycetes</taxon>
        <taxon>Kitasatosporales</taxon>
        <taxon>Streptomycetaceae</taxon>
        <taxon>Yinghuangia</taxon>
    </lineage>
</organism>
<reference evidence="3" key="1">
    <citation type="journal article" date="2019" name="Int. J. Syst. Evol. Microbiol.">
        <title>The Global Catalogue of Microorganisms (GCM) 10K type strain sequencing project: providing services to taxonomists for standard genome sequencing and annotation.</title>
        <authorList>
            <consortium name="The Broad Institute Genomics Platform"/>
            <consortium name="The Broad Institute Genome Sequencing Center for Infectious Disease"/>
            <person name="Wu L."/>
            <person name="Ma J."/>
        </authorList>
    </citation>
    <scope>NUCLEOTIDE SEQUENCE [LARGE SCALE GENOMIC DNA]</scope>
    <source>
        <strain evidence="3">JCM 17986</strain>
    </source>
</reference>
<accession>A0ABP9IEQ8</accession>
<dbReference type="EMBL" id="BAABHS010000056">
    <property type="protein sequence ID" value="GAA4995363.1"/>
    <property type="molecule type" value="Genomic_DNA"/>
</dbReference>
<dbReference type="Gene3D" id="3.30.1330.40">
    <property type="entry name" value="RutC-like"/>
    <property type="match status" value="1"/>
</dbReference>
<protein>
    <recommendedName>
        <fullName evidence="4">Enamine deaminase RidA, house cleaning of reactive enamine intermediates, YjgF/YER057c/UK114 family</fullName>
    </recommendedName>
</protein>
<proteinExistence type="inferred from homology"/>
<evidence type="ECO:0000256" key="1">
    <source>
        <dbReference type="ARBA" id="ARBA00010552"/>
    </source>
</evidence>
<name>A0ABP9IEQ8_9ACTN</name>
<dbReference type="PANTHER" id="PTHR11803">
    <property type="entry name" value="2-IMINOBUTANOATE/2-IMINOPROPANOATE DEAMINASE RIDA"/>
    <property type="match status" value="1"/>
</dbReference>
<comment type="similarity">
    <text evidence="1">Belongs to the RutC family.</text>
</comment>
<dbReference type="RefSeq" id="WP_345680854.1">
    <property type="nucleotide sequence ID" value="NZ_BAABHS010000056.1"/>
</dbReference>
<dbReference type="InterPro" id="IPR006175">
    <property type="entry name" value="YjgF/YER057c/UK114"/>
</dbReference>
<dbReference type="Pfam" id="PF01042">
    <property type="entry name" value="Ribonuc_L-PSP"/>
    <property type="match status" value="1"/>
</dbReference>
<evidence type="ECO:0000313" key="3">
    <source>
        <dbReference type="Proteomes" id="UP001500466"/>
    </source>
</evidence>
<dbReference type="PANTHER" id="PTHR11803:SF58">
    <property type="entry name" value="PROTEIN HMF1-RELATED"/>
    <property type="match status" value="1"/>
</dbReference>
<sequence>MSTTVNSAIAAGIDITADSTSSTTGTSTTAATPHTTIRQVATTPDWYEPYKISQAVRAGGFVHVSGQAGIDEEGRTVEGGFLAQGRQAFANIERVLAAAGASLADVVKVTILVRGMADHLEEVIQLRGEFLDHPYPADTLMEVVSLAQPDWLIEIDALALDRGYLHGGSGDAHGGGHRTAA</sequence>
<dbReference type="InterPro" id="IPR035959">
    <property type="entry name" value="RutC-like_sf"/>
</dbReference>
<dbReference type="Proteomes" id="UP001500466">
    <property type="component" value="Unassembled WGS sequence"/>
</dbReference>
<dbReference type="SUPFAM" id="SSF55298">
    <property type="entry name" value="YjgF-like"/>
    <property type="match status" value="1"/>
</dbReference>
<evidence type="ECO:0000313" key="2">
    <source>
        <dbReference type="EMBL" id="GAA4995363.1"/>
    </source>
</evidence>
<evidence type="ECO:0008006" key="4">
    <source>
        <dbReference type="Google" id="ProtNLM"/>
    </source>
</evidence>
<gene>
    <name evidence="2" type="ORF">GCM10023205_80570</name>
</gene>
<keyword evidence="3" id="KW-1185">Reference proteome</keyword>